<keyword evidence="6" id="KW-0460">Magnesium</keyword>
<keyword evidence="2 6" id="KW-0808">Transferase</keyword>
<dbReference type="CDD" id="cd09167">
    <property type="entry name" value="PLDc_EcPPK1_C2_like"/>
    <property type="match status" value="1"/>
</dbReference>
<name>A0ABU2ZYA1_9GAMM</name>
<evidence type="ECO:0000259" key="11">
    <source>
        <dbReference type="Pfam" id="PF17941"/>
    </source>
</evidence>
<proteinExistence type="inferred from homology"/>
<dbReference type="CDD" id="cd09164">
    <property type="entry name" value="PLDc_EcPPK1_C1_like"/>
    <property type="match status" value="1"/>
</dbReference>
<feature type="binding site" evidence="6">
    <location>
        <position position="40"/>
    </location>
    <ligand>
        <name>ATP</name>
        <dbReference type="ChEBI" id="CHEBI:30616"/>
    </ligand>
</feature>
<dbReference type="Pfam" id="PF13089">
    <property type="entry name" value="PP_kinase_N"/>
    <property type="match status" value="1"/>
</dbReference>
<dbReference type="HAMAP" id="MF_00347">
    <property type="entry name" value="Polyphosphate_kinase"/>
    <property type="match status" value="1"/>
</dbReference>
<comment type="cofactor">
    <cofactor evidence="6">
        <name>Mg(2+)</name>
        <dbReference type="ChEBI" id="CHEBI:18420"/>
    </cofactor>
</comment>
<feature type="domain" description="Polyphosphate kinase middle" evidence="8">
    <location>
        <begin position="123"/>
        <end position="309"/>
    </location>
</feature>
<dbReference type="Gene3D" id="3.30.1840.10">
    <property type="entry name" value="Polyphosphate kinase middle domain"/>
    <property type="match status" value="1"/>
</dbReference>
<dbReference type="Pfam" id="PF13090">
    <property type="entry name" value="PP_kinase_C"/>
    <property type="match status" value="1"/>
</dbReference>
<comment type="similarity">
    <text evidence="6 7">Belongs to the polyphosphate kinase 1 (PPK1) family.</text>
</comment>
<dbReference type="EMBL" id="JAVRIF010000002">
    <property type="protein sequence ID" value="MDT0602904.1"/>
    <property type="molecule type" value="Genomic_DNA"/>
</dbReference>
<comment type="function">
    <text evidence="6 7">Catalyzes the reversible transfer of the terminal phosphate of ATP to form a long-chain polyphosphate (polyP).</text>
</comment>
<dbReference type="Gene3D" id="1.20.58.310">
    <property type="entry name" value="Polyphosphate kinase N-terminal domain"/>
    <property type="match status" value="1"/>
</dbReference>
<feature type="binding site" evidence="6">
    <location>
        <position position="409"/>
    </location>
    <ligand>
        <name>Mg(2+)</name>
        <dbReference type="ChEBI" id="CHEBI:18420"/>
    </ligand>
</feature>
<evidence type="ECO:0000256" key="2">
    <source>
        <dbReference type="ARBA" id="ARBA00022679"/>
    </source>
</evidence>
<feature type="active site" description="Phosphohistidine intermediate" evidence="6">
    <location>
        <position position="439"/>
    </location>
</feature>
<dbReference type="SUPFAM" id="SSF143724">
    <property type="entry name" value="PHP14-like"/>
    <property type="match status" value="1"/>
</dbReference>
<evidence type="ECO:0000256" key="7">
    <source>
        <dbReference type="RuleBase" id="RU003800"/>
    </source>
</evidence>
<feature type="domain" description="Polyphosphate kinase C-terminal" evidence="11">
    <location>
        <begin position="336"/>
        <end position="498"/>
    </location>
</feature>
<keyword evidence="4 6" id="KW-0418">Kinase</keyword>
<reference evidence="12 13" key="1">
    <citation type="submission" date="2023-09" db="EMBL/GenBank/DDBJ databases">
        <authorList>
            <person name="Rey-Velasco X."/>
        </authorList>
    </citation>
    <scope>NUCLEOTIDE SEQUENCE [LARGE SCALE GENOMIC DNA]</scope>
    <source>
        <strain evidence="12 13">W431</strain>
    </source>
</reference>
<dbReference type="Gene3D" id="3.30.870.10">
    <property type="entry name" value="Endonuclease Chain A"/>
    <property type="match status" value="2"/>
</dbReference>
<evidence type="ECO:0000313" key="13">
    <source>
        <dbReference type="Proteomes" id="UP001266357"/>
    </source>
</evidence>
<dbReference type="GO" id="GO:0008976">
    <property type="term" value="F:polyphosphate kinase activity"/>
    <property type="evidence" value="ECO:0007669"/>
    <property type="project" value="UniProtKB-EC"/>
</dbReference>
<feature type="binding site" evidence="6">
    <location>
        <position position="379"/>
    </location>
    <ligand>
        <name>Mg(2+)</name>
        <dbReference type="ChEBI" id="CHEBI:18420"/>
    </ligand>
</feature>
<comment type="catalytic activity">
    <reaction evidence="6 7">
        <text>[phosphate](n) + ATP = [phosphate](n+1) + ADP</text>
        <dbReference type="Rhea" id="RHEA:19573"/>
        <dbReference type="Rhea" id="RHEA-COMP:9859"/>
        <dbReference type="Rhea" id="RHEA-COMP:14280"/>
        <dbReference type="ChEBI" id="CHEBI:16838"/>
        <dbReference type="ChEBI" id="CHEBI:30616"/>
        <dbReference type="ChEBI" id="CHEBI:456216"/>
        <dbReference type="EC" id="2.7.4.1"/>
    </reaction>
</comment>
<dbReference type="InterPro" id="IPR036830">
    <property type="entry name" value="PP_kinase_middle_dom_sf"/>
</dbReference>
<keyword evidence="1 6" id="KW-0597">Phosphoprotein</keyword>
<dbReference type="InterPro" id="IPR025198">
    <property type="entry name" value="PPK_N_dom"/>
</dbReference>
<dbReference type="PANTHER" id="PTHR30218">
    <property type="entry name" value="POLYPHOSPHATE KINASE"/>
    <property type="match status" value="1"/>
</dbReference>
<dbReference type="InterPro" id="IPR024953">
    <property type="entry name" value="PP_kinase_middle"/>
</dbReference>
<dbReference type="InterPro" id="IPR036832">
    <property type="entry name" value="PPK_N_dom_sf"/>
</dbReference>
<accession>A0ABU2ZYA1</accession>
<evidence type="ECO:0000259" key="8">
    <source>
        <dbReference type="Pfam" id="PF02503"/>
    </source>
</evidence>
<protein>
    <recommendedName>
        <fullName evidence="6 7">Polyphosphate kinase</fullName>
        <ecNumber evidence="6 7">2.7.4.1</ecNumber>
    </recommendedName>
    <alternativeName>
        <fullName evidence="6">ATP-polyphosphate phosphotransferase</fullName>
    </alternativeName>
    <alternativeName>
        <fullName evidence="6">Polyphosphoric acid kinase</fullName>
    </alternativeName>
</protein>
<feature type="domain" description="Polyphosphate kinase N-terminal" evidence="9">
    <location>
        <begin position="3"/>
        <end position="105"/>
    </location>
</feature>
<dbReference type="PIRSF" id="PIRSF015589">
    <property type="entry name" value="PP_kinase"/>
    <property type="match status" value="1"/>
</dbReference>
<evidence type="ECO:0000256" key="6">
    <source>
        <dbReference type="HAMAP-Rule" id="MF_00347"/>
    </source>
</evidence>
<dbReference type="NCBIfam" id="TIGR03705">
    <property type="entry name" value="poly_P_kin"/>
    <property type="match status" value="1"/>
</dbReference>
<evidence type="ECO:0000256" key="3">
    <source>
        <dbReference type="ARBA" id="ARBA00022741"/>
    </source>
</evidence>
<dbReference type="RefSeq" id="WP_311578052.1">
    <property type="nucleotide sequence ID" value="NZ_JAVRIF010000002.1"/>
</dbReference>
<dbReference type="InterPro" id="IPR025200">
    <property type="entry name" value="PPK_C_dom2"/>
</dbReference>
<dbReference type="PANTHER" id="PTHR30218:SF0">
    <property type="entry name" value="POLYPHOSPHATE KINASE"/>
    <property type="match status" value="1"/>
</dbReference>
<evidence type="ECO:0000256" key="1">
    <source>
        <dbReference type="ARBA" id="ARBA00022553"/>
    </source>
</evidence>
<gene>
    <name evidence="12" type="primary">ppk1</name>
    <name evidence="6" type="synonym">ppk</name>
    <name evidence="12" type="ORF">RM573_04805</name>
</gene>
<keyword evidence="13" id="KW-1185">Reference proteome</keyword>
<evidence type="ECO:0000256" key="5">
    <source>
        <dbReference type="ARBA" id="ARBA00022840"/>
    </source>
</evidence>
<keyword evidence="3 6" id="KW-0547">Nucleotide-binding</keyword>
<comment type="caution">
    <text evidence="12">The sequence shown here is derived from an EMBL/GenBank/DDBJ whole genome shotgun (WGS) entry which is preliminary data.</text>
</comment>
<dbReference type="SUPFAM" id="SSF140356">
    <property type="entry name" value="PPK N-terminal domain-like"/>
    <property type="match status" value="1"/>
</dbReference>
<dbReference type="Pfam" id="PF17941">
    <property type="entry name" value="PP_kinase_C_1"/>
    <property type="match status" value="1"/>
</dbReference>
<dbReference type="NCBIfam" id="NF003917">
    <property type="entry name" value="PRK05443.1-1"/>
    <property type="match status" value="1"/>
</dbReference>
<feature type="domain" description="Polyphosphate kinase C-terminal" evidence="10">
    <location>
        <begin position="507"/>
        <end position="678"/>
    </location>
</feature>
<keyword evidence="6" id="KW-0479">Metal-binding</keyword>
<evidence type="ECO:0000313" key="12">
    <source>
        <dbReference type="EMBL" id="MDT0602904.1"/>
    </source>
</evidence>
<organism evidence="12 13">
    <name type="scientific">Thalassotalea castellviae</name>
    <dbReference type="NCBI Taxonomy" id="3075612"/>
    <lineage>
        <taxon>Bacteria</taxon>
        <taxon>Pseudomonadati</taxon>
        <taxon>Pseudomonadota</taxon>
        <taxon>Gammaproteobacteria</taxon>
        <taxon>Alteromonadales</taxon>
        <taxon>Colwelliaceae</taxon>
        <taxon>Thalassotalea</taxon>
    </lineage>
</organism>
<dbReference type="Proteomes" id="UP001266357">
    <property type="component" value="Unassembled WGS sequence"/>
</dbReference>
<dbReference type="InterPro" id="IPR003414">
    <property type="entry name" value="PP_kinase"/>
</dbReference>
<evidence type="ECO:0000256" key="4">
    <source>
        <dbReference type="ARBA" id="ARBA00022777"/>
    </source>
</evidence>
<keyword evidence="5 6" id="KW-0067">ATP-binding</keyword>
<evidence type="ECO:0000259" key="9">
    <source>
        <dbReference type="Pfam" id="PF13089"/>
    </source>
</evidence>
<feature type="binding site" evidence="6">
    <location>
        <position position="568"/>
    </location>
    <ligand>
        <name>ATP</name>
        <dbReference type="ChEBI" id="CHEBI:30616"/>
    </ligand>
</feature>
<dbReference type="Pfam" id="PF02503">
    <property type="entry name" value="PP_kinase"/>
    <property type="match status" value="1"/>
</dbReference>
<evidence type="ECO:0000259" key="10">
    <source>
        <dbReference type="Pfam" id="PF13090"/>
    </source>
</evidence>
<dbReference type="EC" id="2.7.4.1" evidence="6 7"/>
<sequence length="699" mass="82175">MKFNKELSWLSFNERVLQEAADKTVPLIERIRFLGIYSSNLDEFFRVRVADVRRRAILETAQDTSKDNWRTINKKINNKVNTLTKNFNQITQDIFSLLNQENIYTIFDDQHNDTFNEKLNTQQLAWLKQYFEHRIIRHITPIILHSKTQLANCIDDDGIYFLVALHHQKQINYALVEIPRENAKRFIELPNEHSKESKAKYIVLLDDVVHYFIKKLFVGVFPFDHIEAYSMKLTRDAEYNLTDDLDESLLDQMSKGLKQRLKADLVRLVHDQNMPLHMTDYLRKSLKIKDDEALSQGVRYRHFKDFIKFPNLGGKHLEYEELPALDSAHFTQCPTVFDAISQQDILLYYPYYKFKHFTEFVRQASYDPLVRHIKINIYRVAKHSRIIQSLIEAVKNGKKVTVVIELKARFDEQANIEWAKLMKDAGIEVELGIETLKVHSKLCLITRIEDEKIVRYAHIGTGNFHENNARVYTDFALFTKHKEICQEVDNVFSFVTHSYLRFRFNHLIVSPLTSRRRLYQLIDSEIEFAEQQQKASITLKLNNLVDNGLINKLYAASQAGVKIKLIIRGMCSLVPNEKNTSENIKIISIVDRFLEHPRVMLFHNGGNQQLFITSADWMERNIDHRVEVACPIYDEVLKQQIIDMLDIQFQDNVKARIINKAQNNRYVTQGKRPPLRSQMAIYNYLVEHEQQLIQAQQKA</sequence>
<feature type="binding site" evidence="6">
    <location>
        <position position="472"/>
    </location>
    <ligand>
        <name>ATP</name>
        <dbReference type="ChEBI" id="CHEBI:30616"/>
    </ligand>
</feature>
<feature type="binding site" evidence="6">
    <location>
        <position position="596"/>
    </location>
    <ligand>
        <name>ATP</name>
        <dbReference type="ChEBI" id="CHEBI:30616"/>
    </ligand>
</feature>
<dbReference type="SUPFAM" id="SSF56024">
    <property type="entry name" value="Phospholipase D/nuclease"/>
    <property type="match status" value="2"/>
</dbReference>
<comment type="PTM">
    <text evidence="6 7">An intermediate of this reaction is the autophosphorylated ppk in which a phosphate is covalently linked to a histidine residue through a N-P bond.</text>
</comment>
<dbReference type="InterPro" id="IPR041108">
    <property type="entry name" value="PP_kinase_C_1"/>
</dbReference>